<gene>
    <name evidence="2" type="ORF">DJ017_14740</name>
</gene>
<comment type="caution">
    <text evidence="2">The sequence shown here is derived from an EMBL/GenBank/DDBJ whole genome shotgun (WGS) entry which is preliminary data.</text>
</comment>
<dbReference type="AlphaFoldDB" id="A0A328AP99"/>
<keyword evidence="3" id="KW-1185">Reference proteome</keyword>
<accession>A0A328AP99</accession>
<evidence type="ECO:0000313" key="2">
    <source>
        <dbReference type="EMBL" id="RAK55676.1"/>
    </source>
</evidence>
<dbReference type="InterPro" id="IPR046252">
    <property type="entry name" value="DUF6285"/>
</dbReference>
<dbReference type="OrthoDB" id="8854461at2"/>
<keyword evidence="2" id="KW-0418">Kinase</keyword>
<dbReference type="GO" id="GO:0016301">
    <property type="term" value="F:kinase activity"/>
    <property type="evidence" value="ECO:0007669"/>
    <property type="project" value="UniProtKB-KW"/>
</dbReference>
<dbReference type="Proteomes" id="UP000249254">
    <property type="component" value="Unassembled WGS sequence"/>
</dbReference>
<dbReference type="EMBL" id="QFYQ01000001">
    <property type="protein sequence ID" value="RAK55676.1"/>
    <property type="molecule type" value="Genomic_DNA"/>
</dbReference>
<name>A0A328AP99_9CAUL</name>
<organism evidence="2 3">
    <name type="scientific">Phenylobacterium soli</name>
    <dbReference type="NCBI Taxonomy" id="2170551"/>
    <lineage>
        <taxon>Bacteria</taxon>
        <taxon>Pseudomonadati</taxon>
        <taxon>Pseudomonadota</taxon>
        <taxon>Alphaproteobacteria</taxon>
        <taxon>Caulobacterales</taxon>
        <taxon>Caulobacteraceae</taxon>
        <taxon>Phenylobacterium</taxon>
    </lineage>
</organism>
<sequence>MITHPKPEELAEAVGRWIDEIRPQLDPRNQFLARVAANAIAAVARELKLGDEAKAAAVQRLEPILGHGGTFEALNWELCEKLRAGEMNAQTPGLLPALRANVLDQLAIDQPSYKHEGL</sequence>
<keyword evidence="2" id="KW-0808">Transferase</keyword>
<evidence type="ECO:0000259" key="1">
    <source>
        <dbReference type="Pfam" id="PF19802"/>
    </source>
</evidence>
<proteinExistence type="predicted"/>
<reference evidence="3" key="1">
    <citation type="submission" date="2018-05" db="EMBL/GenBank/DDBJ databases">
        <authorList>
            <person name="Li X."/>
        </authorList>
    </citation>
    <scope>NUCLEOTIDE SEQUENCE [LARGE SCALE GENOMIC DNA]</scope>
    <source>
        <strain evidence="3">LX32</strain>
    </source>
</reference>
<dbReference type="Pfam" id="PF19802">
    <property type="entry name" value="DUF6285"/>
    <property type="match status" value="1"/>
</dbReference>
<protein>
    <submittedName>
        <fullName evidence="2">Protein kinase</fullName>
    </submittedName>
</protein>
<feature type="domain" description="DUF6285" evidence="1">
    <location>
        <begin position="23"/>
        <end position="113"/>
    </location>
</feature>
<dbReference type="RefSeq" id="WP_111529424.1">
    <property type="nucleotide sequence ID" value="NZ_JBHRSG010000003.1"/>
</dbReference>
<evidence type="ECO:0000313" key="3">
    <source>
        <dbReference type="Proteomes" id="UP000249254"/>
    </source>
</evidence>